<sequence>MRKRIAELEEEIAASSRKPSLTDLLGLLGSFQFLCGDLTEAKLSYTRAVSLEEKALGGGLGGRKFAAALARVTRQIEADQTVASVRPSSEVFSEEPLVLQNIERRDGTKLGYIEFMSEYADKGVPVILTGLFEAGMFVRGAWSFDRLQEELGNKLIVPRRRVEDSPDWAHLEDSQQTSLSEFLEKISASSCEDYIFDWNLPGNAPDLVDELRIPKFFSGDLLQHLPEGSLYREAWPSLFIGPKGSRSGLHIDAFGSNFWMAMLQGQKEWTIFNREDASLLGPSYQISLDPTFAAERDLAHAPTGTSEPRKHALWRARGWRSLLSAGEVTRLCQGSPHAVNNVTATLAISANYIDTSNLERALEELDLIAAEDPRAVCVLEHLSRFRGGKHDHEHEKQLFASWSEFKRSQSKKSRNGPLGSTTD</sequence>
<dbReference type="OrthoDB" id="47172at2759"/>
<dbReference type="KEGG" id="gtt:GUITHDRAFT_108577"/>
<dbReference type="PaxDb" id="55529-EKX45703"/>
<protein>
    <recommendedName>
        <fullName evidence="1">JmjC domain-containing protein</fullName>
    </recommendedName>
</protein>
<dbReference type="Proteomes" id="UP000011087">
    <property type="component" value="Unassembled WGS sequence"/>
</dbReference>
<dbReference type="Pfam" id="PF13621">
    <property type="entry name" value="Cupin_8"/>
    <property type="match status" value="1"/>
</dbReference>
<dbReference type="PANTHER" id="PTHR12480">
    <property type="entry name" value="ARGININE DEMETHYLASE AND LYSYL-HYDROXYLASE JMJD"/>
    <property type="match status" value="1"/>
</dbReference>
<dbReference type="OMA" id="YARREEC"/>
<dbReference type="PANTHER" id="PTHR12480:SF22">
    <property type="entry name" value="JMJC DOMAIN-CONTAINING PROTEIN"/>
    <property type="match status" value="1"/>
</dbReference>
<dbReference type="Gene3D" id="2.60.120.650">
    <property type="entry name" value="Cupin"/>
    <property type="match status" value="1"/>
</dbReference>
<dbReference type="GO" id="GO:0005737">
    <property type="term" value="C:cytoplasm"/>
    <property type="evidence" value="ECO:0007669"/>
    <property type="project" value="TreeGrafter"/>
</dbReference>
<evidence type="ECO:0000313" key="3">
    <source>
        <dbReference type="EnsemblProtists" id="EKX45703"/>
    </source>
</evidence>
<reference evidence="2 4" key="1">
    <citation type="journal article" date="2012" name="Nature">
        <title>Algal genomes reveal evolutionary mosaicism and the fate of nucleomorphs.</title>
        <authorList>
            <consortium name="DOE Joint Genome Institute"/>
            <person name="Curtis B.A."/>
            <person name="Tanifuji G."/>
            <person name="Burki F."/>
            <person name="Gruber A."/>
            <person name="Irimia M."/>
            <person name="Maruyama S."/>
            <person name="Arias M.C."/>
            <person name="Ball S.G."/>
            <person name="Gile G.H."/>
            <person name="Hirakawa Y."/>
            <person name="Hopkins J.F."/>
            <person name="Kuo A."/>
            <person name="Rensing S.A."/>
            <person name="Schmutz J."/>
            <person name="Symeonidi A."/>
            <person name="Elias M."/>
            <person name="Eveleigh R.J."/>
            <person name="Herman E.K."/>
            <person name="Klute M.J."/>
            <person name="Nakayama T."/>
            <person name="Obornik M."/>
            <person name="Reyes-Prieto A."/>
            <person name="Armbrust E.V."/>
            <person name="Aves S.J."/>
            <person name="Beiko R.G."/>
            <person name="Coutinho P."/>
            <person name="Dacks J.B."/>
            <person name="Durnford D.G."/>
            <person name="Fast N.M."/>
            <person name="Green B.R."/>
            <person name="Grisdale C.J."/>
            <person name="Hempel F."/>
            <person name="Henrissat B."/>
            <person name="Hoppner M.P."/>
            <person name="Ishida K."/>
            <person name="Kim E."/>
            <person name="Koreny L."/>
            <person name="Kroth P.G."/>
            <person name="Liu Y."/>
            <person name="Malik S.B."/>
            <person name="Maier U.G."/>
            <person name="McRose D."/>
            <person name="Mock T."/>
            <person name="Neilson J.A."/>
            <person name="Onodera N.T."/>
            <person name="Poole A.M."/>
            <person name="Pritham E.J."/>
            <person name="Richards T.A."/>
            <person name="Rocap G."/>
            <person name="Roy S.W."/>
            <person name="Sarai C."/>
            <person name="Schaack S."/>
            <person name="Shirato S."/>
            <person name="Slamovits C.H."/>
            <person name="Spencer D.F."/>
            <person name="Suzuki S."/>
            <person name="Worden A.Z."/>
            <person name="Zauner S."/>
            <person name="Barry K."/>
            <person name="Bell C."/>
            <person name="Bharti A.K."/>
            <person name="Crow J.A."/>
            <person name="Grimwood J."/>
            <person name="Kramer R."/>
            <person name="Lindquist E."/>
            <person name="Lucas S."/>
            <person name="Salamov A."/>
            <person name="McFadden G.I."/>
            <person name="Lane C.E."/>
            <person name="Keeling P.J."/>
            <person name="Gray M.W."/>
            <person name="Grigoriev I.V."/>
            <person name="Archibald J.M."/>
        </authorList>
    </citation>
    <scope>NUCLEOTIDE SEQUENCE</scope>
    <source>
        <strain evidence="2 4">CCMP2712</strain>
    </source>
</reference>
<dbReference type="PROSITE" id="PS51184">
    <property type="entry name" value="JMJC"/>
    <property type="match status" value="1"/>
</dbReference>
<proteinExistence type="predicted"/>
<dbReference type="GO" id="GO:0106140">
    <property type="term" value="F:P-TEFb complex binding"/>
    <property type="evidence" value="ECO:0007669"/>
    <property type="project" value="TreeGrafter"/>
</dbReference>
<dbReference type="STRING" id="905079.L1JAY8"/>
<dbReference type="EMBL" id="JH992998">
    <property type="protein sequence ID" value="EKX45703.1"/>
    <property type="molecule type" value="Genomic_DNA"/>
</dbReference>
<organism evidence="2">
    <name type="scientific">Guillardia theta (strain CCMP2712)</name>
    <name type="common">Cryptophyte</name>
    <dbReference type="NCBI Taxonomy" id="905079"/>
    <lineage>
        <taxon>Eukaryota</taxon>
        <taxon>Cryptophyceae</taxon>
        <taxon>Pyrenomonadales</taxon>
        <taxon>Geminigeraceae</taxon>
        <taxon>Guillardia</taxon>
    </lineage>
</organism>
<dbReference type="eggNOG" id="KOG2130">
    <property type="taxonomic scope" value="Eukaryota"/>
</dbReference>
<dbReference type="GO" id="GO:0033749">
    <property type="term" value="F:histone H4R3 demethylase activity"/>
    <property type="evidence" value="ECO:0007669"/>
    <property type="project" value="TreeGrafter"/>
</dbReference>
<dbReference type="InterPro" id="IPR050910">
    <property type="entry name" value="JMJD6_ArgDemeth/LysHydrox"/>
</dbReference>
<dbReference type="InterPro" id="IPR041667">
    <property type="entry name" value="Cupin_8"/>
</dbReference>
<dbReference type="SUPFAM" id="SSF51197">
    <property type="entry name" value="Clavaminate synthase-like"/>
    <property type="match status" value="1"/>
</dbReference>
<dbReference type="RefSeq" id="XP_005832683.1">
    <property type="nucleotide sequence ID" value="XM_005832626.1"/>
</dbReference>
<name>L1JAY8_GUITC</name>
<accession>L1JAY8</accession>
<evidence type="ECO:0000259" key="1">
    <source>
        <dbReference type="PROSITE" id="PS51184"/>
    </source>
</evidence>
<gene>
    <name evidence="2" type="ORF">GUITHDRAFT_108577</name>
</gene>
<evidence type="ECO:0000313" key="4">
    <source>
        <dbReference type="Proteomes" id="UP000011087"/>
    </source>
</evidence>
<evidence type="ECO:0000313" key="2">
    <source>
        <dbReference type="EMBL" id="EKX45703.1"/>
    </source>
</evidence>
<dbReference type="GO" id="GO:0005634">
    <property type="term" value="C:nucleus"/>
    <property type="evidence" value="ECO:0007669"/>
    <property type="project" value="TreeGrafter"/>
</dbReference>
<keyword evidence="4" id="KW-1185">Reference proteome</keyword>
<dbReference type="SMART" id="SM00558">
    <property type="entry name" value="JmjC"/>
    <property type="match status" value="1"/>
</dbReference>
<reference evidence="4" key="2">
    <citation type="submission" date="2012-11" db="EMBL/GenBank/DDBJ databases">
        <authorList>
            <person name="Kuo A."/>
            <person name="Curtis B.A."/>
            <person name="Tanifuji G."/>
            <person name="Burki F."/>
            <person name="Gruber A."/>
            <person name="Irimia M."/>
            <person name="Maruyama S."/>
            <person name="Arias M.C."/>
            <person name="Ball S.G."/>
            <person name="Gile G.H."/>
            <person name="Hirakawa Y."/>
            <person name="Hopkins J.F."/>
            <person name="Rensing S.A."/>
            <person name="Schmutz J."/>
            <person name="Symeonidi A."/>
            <person name="Elias M."/>
            <person name="Eveleigh R.J."/>
            <person name="Herman E.K."/>
            <person name="Klute M.J."/>
            <person name="Nakayama T."/>
            <person name="Obornik M."/>
            <person name="Reyes-Prieto A."/>
            <person name="Armbrust E.V."/>
            <person name="Aves S.J."/>
            <person name="Beiko R.G."/>
            <person name="Coutinho P."/>
            <person name="Dacks J.B."/>
            <person name="Durnford D.G."/>
            <person name="Fast N.M."/>
            <person name="Green B.R."/>
            <person name="Grisdale C."/>
            <person name="Hempe F."/>
            <person name="Henrissat B."/>
            <person name="Hoppner M.P."/>
            <person name="Ishida K.-I."/>
            <person name="Kim E."/>
            <person name="Koreny L."/>
            <person name="Kroth P.G."/>
            <person name="Liu Y."/>
            <person name="Malik S.-B."/>
            <person name="Maier U.G."/>
            <person name="McRose D."/>
            <person name="Mock T."/>
            <person name="Neilson J.A."/>
            <person name="Onodera N.T."/>
            <person name="Poole A.M."/>
            <person name="Pritham E.J."/>
            <person name="Richards T.A."/>
            <person name="Rocap G."/>
            <person name="Roy S.W."/>
            <person name="Sarai C."/>
            <person name="Schaack S."/>
            <person name="Shirato S."/>
            <person name="Slamovits C.H."/>
            <person name="Spencer D.F."/>
            <person name="Suzuki S."/>
            <person name="Worden A.Z."/>
            <person name="Zauner S."/>
            <person name="Barry K."/>
            <person name="Bell C."/>
            <person name="Bharti A.K."/>
            <person name="Crow J.A."/>
            <person name="Grimwood J."/>
            <person name="Kramer R."/>
            <person name="Lindquist E."/>
            <person name="Lucas S."/>
            <person name="Salamov A."/>
            <person name="McFadden G.I."/>
            <person name="Lane C.E."/>
            <person name="Keeling P.J."/>
            <person name="Gray M.W."/>
            <person name="Grigoriev I.V."/>
            <person name="Archibald J.M."/>
        </authorList>
    </citation>
    <scope>NUCLEOTIDE SEQUENCE</scope>
    <source>
        <strain evidence="4">CCMP2712</strain>
    </source>
</reference>
<dbReference type="EnsemblProtists" id="EKX45703">
    <property type="protein sequence ID" value="EKX45703"/>
    <property type="gene ID" value="GUITHDRAFT_108577"/>
</dbReference>
<dbReference type="InterPro" id="IPR003347">
    <property type="entry name" value="JmjC_dom"/>
</dbReference>
<feature type="domain" description="JmjC" evidence="1">
    <location>
        <begin position="202"/>
        <end position="369"/>
    </location>
</feature>
<reference evidence="3" key="3">
    <citation type="submission" date="2016-03" db="UniProtKB">
        <authorList>
            <consortium name="EnsemblProtists"/>
        </authorList>
    </citation>
    <scope>IDENTIFICATION</scope>
</reference>
<dbReference type="AlphaFoldDB" id="L1JAY8"/>
<dbReference type="GeneID" id="17302323"/>
<dbReference type="HOGENOM" id="CLU_649652_0_0_1"/>